<proteinExistence type="inferred from homology"/>
<evidence type="ECO:0000256" key="5">
    <source>
        <dbReference type="ARBA" id="ARBA00023136"/>
    </source>
</evidence>
<evidence type="ECO:0000256" key="1">
    <source>
        <dbReference type="ARBA" id="ARBA00004141"/>
    </source>
</evidence>
<dbReference type="RefSeq" id="WP_110016716.1">
    <property type="nucleotide sequence ID" value="NZ_QGTJ01000001.1"/>
</dbReference>
<dbReference type="Pfam" id="PF00892">
    <property type="entry name" value="EamA"/>
    <property type="match status" value="2"/>
</dbReference>
<dbReference type="InterPro" id="IPR000620">
    <property type="entry name" value="EamA_dom"/>
</dbReference>
<dbReference type="InterPro" id="IPR050638">
    <property type="entry name" value="AA-Vitamin_Transporters"/>
</dbReference>
<evidence type="ECO:0000259" key="7">
    <source>
        <dbReference type="Pfam" id="PF00892"/>
    </source>
</evidence>
<feature type="domain" description="EamA" evidence="7">
    <location>
        <begin position="141"/>
        <end position="277"/>
    </location>
</feature>
<dbReference type="GO" id="GO:0016020">
    <property type="term" value="C:membrane"/>
    <property type="evidence" value="ECO:0007669"/>
    <property type="project" value="UniProtKB-SubCell"/>
</dbReference>
<comment type="caution">
    <text evidence="8">The sequence shown here is derived from an EMBL/GenBank/DDBJ whole genome shotgun (WGS) entry which is preliminary data.</text>
</comment>
<comment type="subcellular location">
    <subcellularLocation>
        <location evidence="1">Membrane</location>
        <topology evidence="1">Multi-pass membrane protein</topology>
    </subcellularLocation>
</comment>
<accession>A0A317N4N2</accession>
<feature type="transmembrane region" description="Helical" evidence="6">
    <location>
        <begin position="115"/>
        <end position="134"/>
    </location>
</feature>
<gene>
    <name evidence="8" type="ORF">C7443_101204</name>
</gene>
<feature type="transmembrane region" description="Helical" evidence="6">
    <location>
        <begin position="33"/>
        <end position="51"/>
    </location>
</feature>
<evidence type="ECO:0000256" key="3">
    <source>
        <dbReference type="ARBA" id="ARBA00022692"/>
    </source>
</evidence>
<dbReference type="Proteomes" id="UP000246569">
    <property type="component" value="Unassembled WGS sequence"/>
</dbReference>
<feature type="transmembrane region" description="Helical" evidence="6">
    <location>
        <begin position="205"/>
        <end position="226"/>
    </location>
</feature>
<dbReference type="SUPFAM" id="SSF103481">
    <property type="entry name" value="Multidrug resistance efflux transporter EmrE"/>
    <property type="match status" value="2"/>
</dbReference>
<evidence type="ECO:0000313" key="8">
    <source>
        <dbReference type="EMBL" id="PWV65719.1"/>
    </source>
</evidence>
<keyword evidence="4 6" id="KW-1133">Transmembrane helix</keyword>
<feature type="transmembrane region" description="Helical" evidence="6">
    <location>
        <begin position="260"/>
        <end position="278"/>
    </location>
</feature>
<dbReference type="PANTHER" id="PTHR32322">
    <property type="entry name" value="INNER MEMBRANE TRANSPORTER"/>
    <property type="match status" value="1"/>
</dbReference>
<evidence type="ECO:0000256" key="6">
    <source>
        <dbReference type="SAM" id="Phobius"/>
    </source>
</evidence>
<dbReference type="PANTHER" id="PTHR32322:SF2">
    <property type="entry name" value="EAMA DOMAIN-CONTAINING PROTEIN"/>
    <property type="match status" value="1"/>
</dbReference>
<keyword evidence="5 6" id="KW-0472">Membrane</keyword>
<evidence type="ECO:0000313" key="9">
    <source>
        <dbReference type="Proteomes" id="UP000246569"/>
    </source>
</evidence>
<feature type="transmembrane region" description="Helical" evidence="6">
    <location>
        <begin position="63"/>
        <end position="82"/>
    </location>
</feature>
<reference evidence="8 9" key="1">
    <citation type="submission" date="2018-05" db="EMBL/GenBank/DDBJ databases">
        <title>Genomic Encyclopedia of Type Strains, Phase IV (KMG-IV): sequencing the most valuable type-strain genomes for metagenomic binning, comparative biology and taxonomic classification.</title>
        <authorList>
            <person name="Goeker M."/>
        </authorList>
    </citation>
    <scope>NUCLEOTIDE SEQUENCE [LARGE SCALE GENOMIC DNA]</scope>
    <source>
        <strain evidence="8 9">DSM 23606</strain>
    </source>
</reference>
<organism evidence="8 9">
    <name type="scientific">Plasticicumulans acidivorans</name>
    <dbReference type="NCBI Taxonomy" id="886464"/>
    <lineage>
        <taxon>Bacteria</taxon>
        <taxon>Pseudomonadati</taxon>
        <taxon>Pseudomonadota</taxon>
        <taxon>Gammaproteobacteria</taxon>
        <taxon>Candidatus Competibacteraceae</taxon>
        <taxon>Plasticicumulans</taxon>
    </lineage>
</organism>
<dbReference type="EMBL" id="QGTJ01000001">
    <property type="protein sequence ID" value="PWV65719.1"/>
    <property type="molecule type" value="Genomic_DNA"/>
</dbReference>
<keyword evidence="3 6" id="KW-0812">Transmembrane</keyword>
<comment type="similarity">
    <text evidence="2">Belongs to the EamA transporter family.</text>
</comment>
<keyword evidence="9" id="KW-1185">Reference proteome</keyword>
<feature type="transmembrane region" description="Helical" evidence="6">
    <location>
        <begin position="238"/>
        <end position="254"/>
    </location>
</feature>
<feature type="transmembrane region" description="Helical" evidence="6">
    <location>
        <begin position="140"/>
        <end position="157"/>
    </location>
</feature>
<dbReference type="InterPro" id="IPR037185">
    <property type="entry name" value="EmrE-like"/>
</dbReference>
<feature type="domain" description="EamA" evidence="7">
    <location>
        <begin position="6"/>
        <end position="130"/>
    </location>
</feature>
<name>A0A317N4N2_9GAMM</name>
<dbReference type="Gene3D" id="1.10.3730.20">
    <property type="match status" value="1"/>
</dbReference>
<feature type="transmembrane region" description="Helical" evidence="6">
    <location>
        <begin position="164"/>
        <end position="185"/>
    </location>
</feature>
<dbReference type="AlphaFoldDB" id="A0A317N4N2"/>
<feature type="transmembrane region" description="Helical" evidence="6">
    <location>
        <begin position="88"/>
        <end position="108"/>
    </location>
</feature>
<evidence type="ECO:0000256" key="2">
    <source>
        <dbReference type="ARBA" id="ARBA00007362"/>
    </source>
</evidence>
<dbReference type="OrthoDB" id="7158585at2"/>
<sequence length="290" mass="30525">MPVAHVLLALVANAAWAFNFIAGKAGVAHFQPLTFTALRFSILLLLLLPWLRTAGASGRLFEVAGLMGIVHFGLTFGGLAVAADVSSVAIASQLYVPMSALLGVWLLGERLDARRIAGIAIAFGGVMLIGFDPVVFQRPLALLMIAVASLVLAWCSVRMRGMPNVGVFTMQAWTALAAVLGLWPLALLAEGDPRPALASADALQWAAPTYSAIGSSLVGHGIVYWLLQRHAVSRVTPLMLLAPVLAIIFGVLLWGDQPSWKLLLGGALTLAGVAVINVRGARRALAKENA</sequence>
<evidence type="ECO:0000256" key="4">
    <source>
        <dbReference type="ARBA" id="ARBA00022989"/>
    </source>
</evidence>
<protein>
    <submittedName>
        <fullName evidence="8">O-acetylserine/cysteine efflux transporter</fullName>
    </submittedName>
</protein>